<evidence type="ECO:0000259" key="10">
    <source>
        <dbReference type="PROSITE" id="PS50893"/>
    </source>
</evidence>
<feature type="region of interest" description="Disordered" evidence="8">
    <location>
        <begin position="792"/>
        <end position="819"/>
    </location>
</feature>
<evidence type="ECO:0000256" key="1">
    <source>
        <dbReference type="ARBA" id="ARBA00004448"/>
    </source>
</evidence>
<accession>A0AAE0S882</accession>
<dbReference type="GO" id="GO:0005743">
    <property type="term" value="C:mitochondrial inner membrane"/>
    <property type="evidence" value="ECO:0007669"/>
    <property type="project" value="UniProtKB-SubCell"/>
</dbReference>
<dbReference type="InterPro" id="IPR039421">
    <property type="entry name" value="Type_1_exporter"/>
</dbReference>
<evidence type="ECO:0000256" key="6">
    <source>
        <dbReference type="ARBA" id="ARBA00022989"/>
    </source>
</evidence>
<feature type="transmembrane region" description="Helical" evidence="9">
    <location>
        <begin position="40"/>
        <end position="58"/>
    </location>
</feature>
<keyword evidence="7 9" id="KW-0472">Membrane</keyword>
<dbReference type="Gene3D" id="1.20.1560.10">
    <property type="entry name" value="ABC transporter type 1, transmembrane domain"/>
    <property type="match status" value="1"/>
</dbReference>
<gene>
    <name evidence="12" type="ORF">CHS0354_034401</name>
</gene>
<comment type="subcellular location">
    <subcellularLocation>
        <location evidence="1">Mitochondrion inner membrane</location>
        <topology evidence="1">Multi-pass membrane protein</topology>
    </subcellularLocation>
</comment>
<feature type="transmembrane region" description="Helical" evidence="9">
    <location>
        <begin position="449"/>
        <end position="472"/>
    </location>
</feature>
<feature type="transmembrane region" description="Helical" evidence="9">
    <location>
        <begin position="492"/>
        <end position="514"/>
    </location>
</feature>
<dbReference type="InterPro" id="IPR036640">
    <property type="entry name" value="ABC1_TM_sf"/>
</dbReference>
<dbReference type="InterPro" id="IPR003593">
    <property type="entry name" value="AAA+_ATPase"/>
</dbReference>
<dbReference type="GO" id="GO:0016887">
    <property type="term" value="F:ATP hydrolysis activity"/>
    <property type="evidence" value="ECO:0007669"/>
    <property type="project" value="InterPro"/>
</dbReference>
<dbReference type="Gene3D" id="3.40.50.300">
    <property type="entry name" value="P-loop containing nucleotide triphosphate hydrolases"/>
    <property type="match status" value="1"/>
</dbReference>
<dbReference type="GO" id="GO:0005524">
    <property type="term" value="F:ATP binding"/>
    <property type="evidence" value="ECO:0007669"/>
    <property type="project" value="UniProtKB-KW"/>
</dbReference>
<dbReference type="SUPFAM" id="SSF90123">
    <property type="entry name" value="ABC transporter transmembrane region"/>
    <property type="match status" value="1"/>
</dbReference>
<dbReference type="GO" id="GO:0015421">
    <property type="term" value="F:ABC-type oligopeptide transporter activity"/>
    <property type="evidence" value="ECO:0007669"/>
    <property type="project" value="TreeGrafter"/>
</dbReference>
<keyword evidence="3 9" id="KW-0812">Transmembrane</keyword>
<dbReference type="AlphaFoldDB" id="A0AAE0S882"/>
<evidence type="ECO:0000313" key="13">
    <source>
        <dbReference type="Proteomes" id="UP001195483"/>
    </source>
</evidence>
<dbReference type="InterPro" id="IPR027417">
    <property type="entry name" value="P-loop_NTPase"/>
</dbReference>
<dbReference type="Pfam" id="PF00005">
    <property type="entry name" value="ABC_tran"/>
    <property type="match status" value="1"/>
</dbReference>
<feature type="transmembrane region" description="Helical" evidence="9">
    <location>
        <begin position="163"/>
        <end position="183"/>
    </location>
</feature>
<reference evidence="12" key="3">
    <citation type="submission" date="2023-05" db="EMBL/GenBank/DDBJ databases">
        <authorList>
            <person name="Smith C.H."/>
        </authorList>
    </citation>
    <scope>NUCLEOTIDE SEQUENCE</scope>
    <source>
        <strain evidence="12">CHS0354</strain>
        <tissue evidence="12">Mantle</tissue>
    </source>
</reference>
<dbReference type="PIRSF" id="PIRSF002773">
    <property type="entry name" value="ABC_prm/ATPase_B"/>
    <property type="match status" value="1"/>
</dbReference>
<dbReference type="PROSITE" id="PS00211">
    <property type="entry name" value="ABC_TRANSPORTER_1"/>
    <property type="match status" value="1"/>
</dbReference>
<protein>
    <submittedName>
        <fullName evidence="12">Uncharacterized protein</fullName>
    </submittedName>
</protein>
<feature type="transmembrane region" description="Helical" evidence="9">
    <location>
        <begin position="121"/>
        <end position="143"/>
    </location>
</feature>
<name>A0AAE0S882_9BIVA</name>
<dbReference type="EMBL" id="JAEAOA010002018">
    <property type="protein sequence ID" value="KAK3587257.1"/>
    <property type="molecule type" value="Genomic_DNA"/>
</dbReference>
<keyword evidence="6 9" id="KW-1133">Transmembrane helix</keyword>
<reference evidence="12" key="1">
    <citation type="journal article" date="2021" name="Genome Biol. Evol.">
        <title>A High-Quality Reference Genome for a Parasitic Bivalve with Doubly Uniparental Inheritance (Bivalvia: Unionida).</title>
        <authorList>
            <person name="Smith C.H."/>
        </authorList>
    </citation>
    <scope>NUCLEOTIDE SEQUENCE</scope>
    <source>
        <strain evidence="12">CHS0354</strain>
    </source>
</reference>
<feature type="transmembrane region" description="Helical" evidence="9">
    <location>
        <begin position="78"/>
        <end position="100"/>
    </location>
</feature>
<feature type="transmembrane region" description="Helical" evidence="9">
    <location>
        <begin position="360"/>
        <end position="386"/>
    </location>
</feature>
<evidence type="ECO:0000256" key="7">
    <source>
        <dbReference type="ARBA" id="ARBA00023136"/>
    </source>
</evidence>
<feature type="transmembrane region" description="Helical" evidence="9">
    <location>
        <begin position="273"/>
        <end position="295"/>
    </location>
</feature>
<dbReference type="PROSITE" id="PS50929">
    <property type="entry name" value="ABC_TM1F"/>
    <property type="match status" value="1"/>
</dbReference>
<keyword evidence="2" id="KW-0813">Transport</keyword>
<comment type="caution">
    <text evidence="12">The sequence shown here is derived from an EMBL/GenBank/DDBJ whole genome shotgun (WGS) entry which is preliminary data.</text>
</comment>
<dbReference type="Pfam" id="PF00664">
    <property type="entry name" value="ABC_membrane"/>
    <property type="match status" value="1"/>
</dbReference>
<sequence>MAKMNGAVLLEDADPEEEGGPPTCKFKQSYSLPFFRYKNIVLAIVFIDGIVSMVLWLTGGNSNYFVDHVSYFHLKDSVFDLAIMAAVKVVTFAPMTSYLENVCTEQIEKSRNRSLKTISKTLHFVLILLSLGYLAFSSTKGGLILDSILNDTDYKVMHPTYNALVISAASFSLIECGMFLWSFQAMKRLKVIRILHLYNEKGQEVREDGKPLKKKVDILRLIKLAKPETVLLIVASLALLVSSGSQMVAPLFFGMVVDVAQKSMDELNRTVLILFVIYLGGAFFSMIRSWLFNLAGQRVVARLRKQLFSSIIKQEVAFFDTNRTGELCNRLSSDTQVLQNAVTVNLSMLTRYMLQMIGSLVFMFSLNAALTGVLLAVVPVVTLGAVQYGKFVKKLRQDFQDRLGDAGTTAEESISSIRTVRTFSGEVKASNSYSSDIEKSYLVGKKLSVALGLFEGGVGLLAYGAVALVLWYGGKLVYENSQDSTKGVTPGVLTAFLLYTLQVAMAFALMSSLYGDFMQALGASVRIFDLLDRQPEVPNEDGMILPEMDGSVEFQDIHFTYPSRPETEVIKGISFQVKPGEMIALVGPSGGGKSTLVNLIERFYDPNSGTIALGGQDLKDLDPCWFRQKISMVSQEPTLFACSIKENITYGREATTEEILEAAKQANADEFISTFDDGYDTLVGERGVRLSGGQKQRIAIARALIMNPALLLLDEATSALDAESEHLVQEAIDRAMKARTVIVIAHRLSTVRNASKVIVIDKGRIAEMGTHDELLALNGVYKRLVLRQLTAGAMPPDNDTDTQIDKQNDLETSSINFTD</sequence>
<dbReference type="InterPro" id="IPR011527">
    <property type="entry name" value="ABC1_TM_dom"/>
</dbReference>
<evidence type="ECO:0000256" key="8">
    <source>
        <dbReference type="SAM" id="MobiDB-lite"/>
    </source>
</evidence>
<organism evidence="12 13">
    <name type="scientific">Potamilus streckersoni</name>
    <dbReference type="NCBI Taxonomy" id="2493646"/>
    <lineage>
        <taxon>Eukaryota</taxon>
        <taxon>Metazoa</taxon>
        <taxon>Spiralia</taxon>
        <taxon>Lophotrochozoa</taxon>
        <taxon>Mollusca</taxon>
        <taxon>Bivalvia</taxon>
        <taxon>Autobranchia</taxon>
        <taxon>Heteroconchia</taxon>
        <taxon>Palaeoheterodonta</taxon>
        <taxon>Unionida</taxon>
        <taxon>Unionoidea</taxon>
        <taxon>Unionidae</taxon>
        <taxon>Ambleminae</taxon>
        <taxon>Lampsilini</taxon>
        <taxon>Potamilus</taxon>
    </lineage>
</organism>
<dbReference type="InterPro" id="IPR003439">
    <property type="entry name" value="ABC_transporter-like_ATP-bd"/>
</dbReference>
<dbReference type="SMART" id="SM00382">
    <property type="entry name" value="AAA"/>
    <property type="match status" value="1"/>
</dbReference>
<evidence type="ECO:0000256" key="9">
    <source>
        <dbReference type="SAM" id="Phobius"/>
    </source>
</evidence>
<dbReference type="InterPro" id="IPR017871">
    <property type="entry name" value="ABC_transporter-like_CS"/>
</dbReference>
<dbReference type="CDD" id="cd18780">
    <property type="entry name" value="ABC_6TM_AtABCB27_like"/>
    <property type="match status" value="1"/>
</dbReference>
<keyword evidence="4" id="KW-0547">Nucleotide-binding</keyword>
<dbReference type="FunFam" id="3.40.50.300:FF:000403">
    <property type="entry name" value="ATP-binding cassette sub-family B member 8, mitochondrial"/>
    <property type="match status" value="1"/>
</dbReference>
<proteinExistence type="predicted"/>
<dbReference type="PROSITE" id="PS50893">
    <property type="entry name" value="ABC_TRANSPORTER_2"/>
    <property type="match status" value="1"/>
</dbReference>
<evidence type="ECO:0000259" key="11">
    <source>
        <dbReference type="PROSITE" id="PS50929"/>
    </source>
</evidence>
<evidence type="ECO:0000256" key="2">
    <source>
        <dbReference type="ARBA" id="ARBA00022448"/>
    </source>
</evidence>
<dbReference type="GO" id="GO:0090374">
    <property type="term" value="P:oligopeptide export from mitochondrion"/>
    <property type="evidence" value="ECO:0007669"/>
    <property type="project" value="TreeGrafter"/>
</dbReference>
<feature type="compositionally biased region" description="Polar residues" evidence="8">
    <location>
        <begin position="810"/>
        <end position="819"/>
    </location>
</feature>
<dbReference type="PANTHER" id="PTHR43394:SF1">
    <property type="entry name" value="ATP-BINDING CASSETTE SUB-FAMILY B MEMBER 10, MITOCHONDRIAL"/>
    <property type="match status" value="1"/>
</dbReference>
<evidence type="ECO:0000256" key="3">
    <source>
        <dbReference type="ARBA" id="ARBA00022692"/>
    </source>
</evidence>
<feature type="domain" description="ABC transmembrane type-1" evidence="11">
    <location>
        <begin position="233"/>
        <end position="519"/>
    </location>
</feature>
<reference evidence="12" key="2">
    <citation type="journal article" date="2021" name="Genome Biol. Evol.">
        <title>Developing a high-quality reference genome for a parasitic bivalve with doubly uniparental inheritance (Bivalvia: Unionida).</title>
        <authorList>
            <person name="Smith C.H."/>
        </authorList>
    </citation>
    <scope>NUCLEOTIDE SEQUENCE</scope>
    <source>
        <strain evidence="12">CHS0354</strain>
        <tissue evidence="12">Mantle</tissue>
    </source>
</reference>
<evidence type="ECO:0000256" key="4">
    <source>
        <dbReference type="ARBA" id="ARBA00022741"/>
    </source>
</evidence>
<dbReference type="SUPFAM" id="SSF52540">
    <property type="entry name" value="P-loop containing nucleoside triphosphate hydrolases"/>
    <property type="match status" value="1"/>
</dbReference>
<dbReference type="PANTHER" id="PTHR43394">
    <property type="entry name" value="ATP-DEPENDENT PERMEASE MDL1, MITOCHONDRIAL"/>
    <property type="match status" value="1"/>
</dbReference>
<evidence type="ECO:0000256" key="5">
    <source>
        <dbReference type="ARBA" id="ARBA00022840"/>
    </source>
</evidence>
<keyword evidence="13" id="KW-1185">Reference proteome</keyword>
<dbReference type="CDD" id="cd03249">
    <property type="entry name" value="ABC_MTABC3_MDL1_MDL2"/>
    <property type="match status" value="1"/>
</dbReference>
<feature type="transmembrane region" description="Helical" evidence="9">
    <location>
        <begin position="230"/>
        <end position="253"/>
    </location>
</feature>
<evidence type="ECO:0000313" key="12">
    <source>
        <dbReference type="EMBL" id="KAK3587257.1"/>
    </source>
</evidence>
<dbReference type="FunFam" id="1.20.1560.10:FF:000058">
    <property type="entry name" value="ABC transporter B family member 25"/>
    <property type="match status" value="1"/>
</dbReference>
<keyword evidence="5" id="KW-0067">ATP-binding</keyword>
<feature type="domain" description="ABC transporter" evidence="10">
    <location>
        <begin position="552"/>
        <end position="787"/>
    </location>
</feature>
<dbReference type="Proteomes" id="UP001195483">
    <property type="component" value="Unassembled WGS sequence"/>
</dbReference>